<dbReference type="InterPro" id="IPR004358">
    <property type="entry name" value="Sig_transdc_His_kin-like_C"/>
</dbReference>
<evidence type="ECO:0000256" key="1">
    <source>
        <dbReference type="ARBA" id="ARBA00000085"/>
    </source>
</evidence>
<feature type="domain" description="Histidine kinase" evidence="8">
    <location>
        <begin position="1"/>
        <end position="99"/>
    </location>
</feature>
<reference evidence="9 10" key="1">
    <citation type="submission" date="2021-05" db="EMBL/GenBank/DDBJ databases">
        <title>The draft genome of Geobacter chapellei DSM 13688.</title>
        <authorList>
            <person name="Xu Z."/>
            <person name="Masuda Y."/>
            <person name="Itoh H."/>
            <person name="Senoo K."/>
        </authorList>
    </citation>
    <scope>NUCLEOTIDE SEQUENCE [LARGE SCALE GENOMIC DNA]</scope>
    <source>
        <strain evidence="9 10">DSM 13688</strain>
    </source>
</reference>
<accession>A0ABS5U8T6</accession>
<dbReference type="Proteomes" id="UP000784128">
    <property type="component" value="Unassembled WGS sequence"/>
</dbReference>
<dbReference type="PROSITE" id="PS50109">
    <property type="entry name" value="HIS_KIN"/>
    <property type="match status" value="1"/>
</dbReference>
<comment type="catalytic activity">
    <reaction evidence="1">
        <text>ATP + protein L-histidine = ADP + protein N-phospho-L-histidine.</text>
        <dbReference type="EC" id="2.7.13.3"/>
    </reaction>
</comment>
<dbReference type="PRINTS" id="PR00344">
    <property type="entry name" value="BCTRLSENSOR"/>
</dbReference>
<evidence type="ECO:0000259" key="8">
    <source>
        <dbReference type="PROSITE" id="PS50109"/>
    </source>
</evidence>
<keyword evidence="10" id="KW-1185">Reference proteome</keyword>
<dbReference type="EC" id="2.7.13.3" evidence="2"/>
<keyword evidence="7" id="KW-0902">Two-component regulatory system</keyword>
<evidence type="ECO:0000256" key="4">
    <source>
        <dbReference type="ARBA" id="ARBA00022741"/>
    </source>
</evidence>
<gene>
    <name evidence="9" type="ORF">KJB30_09675</name>
</gene>
<dbReference type="SMART" id="SM00387">
    <property type="entry name" value="HATPase_c"/>
    <property type="match status" value="1"/>
</dbReference>
<dbReference type="PANTHER" id="PTHR43065">
    <property type="entry name" value="SENSOR HISTIDINE KINASE"/>
    <property type="match status" value="1"/>
</dbReference>
<comment type="caution">
    <text evidence="9">The sequence shown here is derived from an EMBL/GenBank/DDBJ whole genome shotgun (WGS) entry which is preliminary data.</text>
</comment>
<keyword evidence="6" id="KW-0067">ATP-binding</keyword>
<organism evidence="9 10">
    <name type="scientific">Pelotalea chapellei</name>
    <dbReference type="NCBI Taxonomy" id="44671"/>
    <lineage>
        <taxon>Bacteria</taxon>
        <taxon>Pseudomonadati</taxon>
        <taxon>Thermodesulfobacteriota</taxon>
        <taxon>Desulfuromonadia</taxon>
        <taxon>Geobacterales</taxon>
        <taxon>Geobacteraceae</taxon>
        <taxon>Pelotalea</taxon>
    </lineage>
</organism>
<sequence>MQPSQLNNVPAAVQGEIAIKTWHESGSIFVTIADNGCGIPPLIKEKIFEPFFTTKEVGKGTGLGLSITYDIIKKHNGEIMVESEVGKGTVFTMRIPVCDTRESVIS</sequence>
<keyword evidence="3" id="KW-0808">Transferase</keyword>
<keyword evidence="5" id="KW-0418">Kinase</keyword>
<dbReference type="EMBL" id="JAHDYS010000008">
    <property type="protein sequence ID" value="MBT1072053.1"/>
    <property type="molecule type" value="Genomic_DNA"/>
</dbReference>
<evidence type="ECO:0000256" key="3">
    <source>
        <dbReference type="ARBA" id="ARBA00022679"/>
    </source>
</evidence>
<dbReference type="InterPro" id="IPR036890">
    <property type="entry name" value="HATPase_C_sf"/>
</dbReference>
<evidence type="ECO:0000256" key="2">
    <source>
        <dbReference type="ARBA" id="ARBA00012438"/>
    </source>
</evidence>
<evidence type="ECO:0000256" key="5">
    <source>
        <dbReference type="ARBA" id="ARBA00022777"/>
    </source>
</evidence>
<proteinExistence type="predicted"/>
<dbReference type="Pfam" id="PF02518">
    <property type="entry name" value="HATPase_c"/>
    <property type="match status" value="1"/>
</dbReference>
<keyword evidence="4" id="KW-0547">Nucleotide-binding</keyword>
<evidence type="ECO:0000256" key="7">
    <source>
        <dbReference type="ARBA" id="ARBA00023012"/>
    </source>
</evidence>
<dbReference type="SUPFAM" id="SSF55874">
    <property type="entry name" value="ATPase domain of HSP90 chaperone/DNA topoisomerase II/histidine kinase"/>
    <property type="match status" value="1"/>
</dbReference>
<dbReference type="PANTHER" id="PTHR43065:SF46">
    <property type="entry name" value="C4-DICARBOXYLATE TRANSPORT SENSOR PROTEIN DCTB"/>
    <property type="match status" value="1"/>
</dbReference>
<dbReference type="InterPro" id="IPR005467">
    <property type="entry name" value="His_kinase_dom"/>
</dbReference>
<evidence type="ECO:0000256" key="6">
    <source>
        <dbReference type="ARBA" id="ARBA00022840"/>
    </source>
</evidence>
<name>A0ABS5U8T6_9BACT</name>
<dbReference type="InterPro" id="IPR003594">
    <property type="entry name" value="HATPase_dom"/>
</dbReference>
<dbReference type="Gene3D" id="3.30.565.10">
    <property type="entry name" value="Histidine kinase-like ATPase, C-terminal domain"/>
    <property type="match status" value="1"/>
</dbReference>
<evidence type="ECO:0000313" key="9">
    <source>
        <dbReference type="EMBL" id="MBT1072053.1"/>
    </source>
</evidence>
<protein>
    <recommendedName>
        <fullName evidence="2">histidine kinase</fullName>
        <ecNumber evidence="2">2.7.13.3</ecNumber>
    </recommendedName>
</protein>
<evidence type="ECO:0000313" key="10">
    <source>
        <dbReference type="Proteomes" id="UP000784128"/>
    </source>
</evidence>